<evidence type="ECO:0000256" key="4">
    <source>
        <dbReference type="ARBA" id="ARBA00022660"/>
    </source>
</evidence>
<keyword evidence="7 9" id="KW-0496">Mitochondrion</keyword>
<dbReference type="FunFam" id="1.10.1090.10:FF:000001">
    <property type="entry name" value="Cytochrome b-c1 complex subunit 7"/>
    <property type="match status" value="1"/>
</dbReference>
<evidence type="ECO:0000256" key="6">
    <source>
        <dbReference type="ARBA" id="ARBA00022982"/>
    </source>
</evidence>
<evidence type="ECO:0000256" key="3">
    <source>
        <dbReference type="ARBA" id="ARBA00022448"/>
    </source>
</evidence>
<dbReference type="Gene3D" id="1.10.1090.10">
    <property type="entry name" value="Cytochrome b-c1 complex subunit 7"/>
    <property type="match status" value="1"/>
</dbReference>
<evidence type="ECO:0000313" key="10">
    <source>
        <dbReference type="EMBL" id="WFD14841.1"/>
    </source>
</evidence>
<evidence type="ECO:0000256" key="5">
    <source>
        <dbReference type="ARBA" id="ARBA00022792"/>
    </source>
</evidence>
<proteinExistence type="inferred from homology"/>
<gene>
    <name evidence="10" type="primary">QCR7</name>
    <name evidence="10" type="ORF">MARU1_000847</name>
</gene>
<dbReference type="SUPFAM" id="SSF81524">
    <property type="entry name" value="14 kDa protein of cytochrome bc1 complex (Ubiquinol-cytochrome c reductase)"/>
    <property type="match status" value="1"/>
</dbReference>
<comment type="function">
    <text evidence="9">Component of the ubiquinol-cytochrome c oxidoreductase, a multisubunit transmembrane complex that is part of the mitochondrial electron transport chain which drives oxidative phosphorylation.</text>
</comment>
<evidence type="ECO:0000256" key="2">
    <source>
        <dbReference type="ARBA" id="ARBA00008554"/>
    </source>
</evidence>
<evidence type="ECO:0000256" key="9">
    <source>
        <dbReference type="PIRNR" id="PIRNR000022"/>
    </source>
</evidence>
<dbReference type="InterPro" id="IPR036544">
    <property type="entry name" value="QCR7_sf"/>
</dbReference>
<dbReference type="EMBL" id="CP119917">
    <property type="protein sequence ID" value="WFD14841.1"/>
    <property type="molecule type" value="Genomic_DNA"/>
</dbReference>
<dbReference type="Pfam" id="PF02271">
    <property type="entry name" value="UCR_14kD"/>
    <property type="match status" value="1"/>
</dbReference>
<keyword evidence="11" id="KW-1185">Reference proteome</keyword>
<keyword evidence="4 9" id="KW-0679">Respiratory chain</keyword>
<comment type="subcellular location">
    <subcellularLocation>
        <location evidence="1">Mitochondrion inner membrane</location>
        <topology evidence="1">Peripheral membrane protein</topology>
        <orientation evidence="1">Matrix side</orientation>
    </subcellularLocation>
</comment>
<keyword evidence="6 9" id="KW-0249">Electron transport</keyword>
<comment type="similarity">
    <text evidence="2 9">Belongs to the UQCRB/QCR7 family.</text>
</comment>
<evidence type="ECO:0000256" key="7">
    <source>
        <dbReference type="ARBA" id="ARBA00023128"/>
    </source>
</evidence>
<protein>
    <recommendedName>
        <fullName evidence="9">Cytochrome b-c1 complex subunit 7</fullName>
    </recommendedName>
</protein>
<dbReference type="GO" id="GO:0005743">
    <property type="term" value="C:mitochondrial inner membrane"/>
    <property type="evidence" value="ECO:0007669"/>
    <property type="project" value="UniProtKB-SubCell"/>
</dbReference>
<dbReference type="InterPro" id="IPR003197">
    <property type="entry name" value="QCR7"/>
</dbReference>
<dbReference type="PANTHER" id="PTHR12022">
    <property type="entry name" value="UBIQUINOL-CYTOCHROME C REDUCTASE COMPLEX 14 KD PROTEIN"/>
    <property type="match status" value="1"/>
</dbReference>
<keyword evidence="5 9" id="KW-0999">Mitochondrion inner membrane</keyword>
<accession>A0AAJ5Z497</accession>
<dbReference type="AlphaFoldDB" id="A0AAJ5Z497"/>
<sequence>MASKSISLASFIKSSPTLHKLVKPVANAYAHIAGYRQMGLRYDDLIQEENMQMQKALSRLPENETYDRVYRMRRAVQCSIVQRDLPKEQWTTPENVRVIIDDLLTKQDKRYVTPLLKEVQAADDERLAWDTMKVEQLKHH</sequence>
<dbReference type="Proteomes" id="UP001217582">
    <property type="component" value="Chromosome 2"/>
</dbReference>
<reference evidence="10 11" key="1">
    <citation type="submission" date="2023-03" db="EMBL/GenBank/DDBJ databases">
        <title>Mating type loci evolution in Malassezia.</title>
        <authorList>
            <person name="Coelho M.A."/>
        </authorList>
    </citation>
    <scope>NUCLEOTIDE SEQUENCE [LARGE SCALE GENOMIC DNA]</scope>
    <source>
        <strain evidence="10 11">CBS 13387</strain>
    </source>
</reference>
<evidence type="ECO:0000256" key="1">
    <source>
        <dbReference type="ARBA" id="ARBA00004443"/>
    </source>
</evidence>
<organism evidence="10 11">
    <name type="scientific">Malassezia arunalokei</name>
    <dbReference type="NCBI Taxonomy" id="1514897"/>
    <lineage>
        <taxon>Eukaryota</taxon>
        <taxon>Fungi</taxon>
        <taxon>Dikarya</taxon>
        <taxon>Basidiomycota</taxon>
        <taxon>Ustilaginomycotina</taxon>
        <taxon>Malasseziomycetes</taxon>
        <taxon>Malasseziales</taxon>
        <taxon>Malasseziaceae</taxon>
        <taxon>Malassezia</taxon>
    </lineage>
</organism>
<evidence type="ECO:0000313" key="11">
    <source>
        <dbReference type="Proteomes" id="UP001217582"/>
    </source>
</evidence>
<dbReference type="PIRSF" id="PIRSF000022">
    <property type="entry name" value="Bc1_14K"/>
    <property type="match status" value="1"/>
</dbReference>
<dbReference type="PANTHER" id="PTHR12022:SF0">
    <property type="entry name" value="CYTOCHROME B-C1 COMPLEX SUBUNIT 7"/>
    <property type="match status" value="1"/>
</dbReference>
<name>A0AAJ5Z497_9BASI</name>
<keyword evidence="3 9" id="KW-0813">Transport</keyword>
<keyword evidence="8 9" id="KW-0472">Membrane</keyword>
<evidence type="ECO:0000256" key="8">
    <source>
        <dbReference type="ARBA" id="ARBA00023136"/>
    </source>
</evidence>
<dbReference type="GO" id="GO:0006122">
    <property type="term" value="P:mitochondrial electron transport, ubiquinol to cytochrome c"/>
    <property type="evidence" value="ECO:0007669"/>
    <property type="project" value="InterPro"/>
</dbReference>
<dbReference type="GO" id="GO:0045275">
    <property type="term" value="C:respiratory chain complex III"/>
    <property type="evidence" value="ECO:0007669"/>
    <property type="project" value="InterPro"/>
</dbReference>